<protein>
    <submittedName>
        <fullName evidence="3">Class II glutamine amidotransferase</fullName>
    </submittedName>
</protein>
<sequence>MCRLFAQHADPLHLPHEPLCVAHNALRVQSHRHRHGWGIGWYDASGVQLRRGVMPAHADEAFAAAAREARSEIVLAHVRDASVGEVVEENTHPFSHGRWLFAHNGTVSRFRRAPAVRRALEAEIDPRYRALLAGDTDSERCFFLFLTLLDAHLGAGAAPDLEDVRRALSATVETVARLADRRPARPSSLNLLVTNGEVLAVCRRGRTLHVAPHIATSGVFAIASEPIGAGPWREVPEGGFVGIDPDHRVLEA</sequence>
<dbReference type="AlphaFoldDB" id="A0A7I9VL93"/>
<dbReference type="InterPro" id="IPR017932">
    <property type="entry name" value="GATase_2_dom"/>
</dbReference>
<dbReference type="PROSITE" id="PS51278">
    <property type="entry name" value="GATASE_TYPE_2"/>
    <property type="match status" value="1"/>
</dbReference>
<dbReference type="SUPFAM" id="SSF56235">
    <property type="entry name" value="N-terminal nucleophile aminohydrolases (Ntn hydrolases)"/>
    <property type="match status" value="1"/>
</dbReference>
<gene>
    <name evidence="3" type="ORF">AMYX_19240</name>
</gene>
<evidence type="ECO:0000313" key="4">
    <source>
        <dbReference type="Proteomes" id="UP000503640"/>
    </source>
</evidence>
<proteinExistence type="predicted"/>
<dbReference type="Pfam" id="PF13230">
    <property type="entry name" value="GATase_4"/>
    <property type="match status" value="1"/>
</dbReference>
<dbReference type="CDD" id="cd01908">
    <property type="entry name" value="YafJ"/>
    <property type="match status" value="1"/>
</dbReference>
<keyword evidence="1 3" id="KW-0315">Glutamine amidotransferase</keyword>
<dbReference type="GO" id="GO:0016740">
    <property type="term" value="F:transferase activity"/>
    <property type="evidence" value="ECO:0007669"/>
    <property type="project" value="UniProtKB-KW"/>
</dbReference>
<dbReference type="PANTHER" id="PTHR43187">
    <property type="entry name" value="GLUTAMINE AMIDOTRANSFERASE DUG3-RELATED"/>
    <property type="match status" value="1"/>
</dbReference>
<name>A0A7I9VL93_9BACT</name>
<accession>A0A7I9VL93</accession>
<keyword evidence="4" id="KW-1185">Reference proteome</keyword>
<organism evidence="3 4">
    <name type="scientific">Anaeromyxobacter diazotrophicus</name>
    <dbReference type="NCBI Taxonomy" id="2590199"/>
    <lineage>
        <taxon>Bacteria</taxon>
        <taxon>Pseudomonadati</taxon>
        <taxon>Myxococcota</taxon>
        <taxon>Myxococcia</taxon>
        <taxon>Myxococcales</taxon>
        <taxon>Cystobacterineae</taxon>
        <taxon>Anaeromyxobacteraceae</taxon>
        <taxon>Anaeromyxobacter</taxon>
    </lineage>
</organism>
<dbReference type="EMBL" id="BJTG01000004">
    <property type="protein sequence ID" value="GEJ57183.1"/>
    <property type="molecule type" value="Genomic_DNA"/>
</dbReference>
<dbReference type="PANTHER" id="PTHR43187:SF1">
    <property type="entry name" value="GLUTAMINE AMIDOTRANSFERASE DUG3-RELATED"/>
    <property type="match status" value="1"/>
</dbReference>
<evidence type="ECO:0000313" key="3">
    <source>
        <dbReference type="EMBL" id="GEJ57183.1"/>
    </source>
</evidence>
<evidence type="ECO:0000259" key="2">
    <source>
        <dbReference type="PROSITE" id="PS51278"/>
    </source>
</evidence>
<dbReference type="InterPro" id="IPR029055">
    <property type="entry name" value="Ntn_hydrolases_N"/>
</dbReference>
<comment type="caution">
    <text evidence="3">The sequence shown here is derived from an EMBL/GenBank/DDBJ whole genome shotgun (WGS) entry which is preliminary data.</text>
</comment>
<evidence type="ECO:0000256" key="1">
    <source>
        <dbReference type="ARBA" id="ARBA00022962"/>
    </source>
</evidence>
<dbReference type="Proteomes" id="UP000503640">
    <property type="component" value="Unassembled WGS sequence"/>
</dbReference>
<dbReference type="RefSeq" id="WP_176064662.1">
    <property type="nucleotide sequence ID" value="NZ_BJTG01000004.1"/>
</dbReference>
<reference evidence="4" key="1">
    <citation type="journal article" date="2020" name="Appl. Environ. Microbiol.">
        <title>Diazotrophic Anaeromyxobacter Isolates from Soils.</title>
        <authorList>
            <person name="Masuda Y."/>
            <person name="Yamanaka H."/>
            <person name="Xu Z.X."/>
            <person name="Shiratori Y."/>
            <person name="Aono T."/>
            <person name="Amachi S."/>
            <person name="Senoo K."/>
            <person name="Itoh H."/>
        </authorList>
    </citation>
    <scope>NUCLEOTIDE SEQUENCE [LARGE SCALE GENOMIC DNA]</scope>
    <source>
        <strain evidence="4">R267</strain>
    </source>
</reference>
<dbReference type="InterPro" id="IPR052373">
    <property type="entry name" value="Gamma-glu_amide_hydrolase"/>
</dbReference>
<dbReference type="InterPro" id="IPR026869">
    <property type="entry name" value="EgtC-like"/>
</dbReference>
<keyword evidence="3" id="KW-0808">Transferase</keyword>
<feature type="domain" description="Glutamine amidotransferase type-2" evidence="2">
    <location>
        <begin position="2"/>
        <end position="246"/>
    </location>
</feature>
<dbReference type="Gene3D" id="3.60.20.10">
    <property type="entry name" value="Glutamine Phosphoribosylpyrophosphate, subunit 1, domain 1"/>
    <property type="match status" value="1"/>
</dbReference>